<evidence type="ECO:0000313" key="3">
    <source>
        <dbReference type="Proteomes" id="UP001277471"/>
    </source>
</evidence>
<comment type="caution">
    <text evidence="2">The sequence shown here is derived from an EMBL/GenBank/DDBJ whole genome shotgun (WGS) entry which is preliminary data.</text>
</comment>
<evidence type="ECO:0000256" key="1">
    <source>
        <dbReference type="ARBA" id="ARBA00006018"/>
    </source>
</evidence>
<dbReference type="EMBL" id="JAWXYC010000003">
    <property type="protein sequence ID" value="MDX5952239.1"/>
    <property type="molecule type" value="Genomic_DNA"/>
</dbReference>
<dbReference type="Pfam" id="PF01455">
    <property type="entry name" value="HupF_HypC"/>
    <property type="match status" value="1"/>
</dbReference>
<sequence length="101" mass="11208">MNRPSPREGARMCLGIPMQVLETDGFTARCTGRGEERRVNVMLIEEVPEGGWVLVHLDRAVRPLEVDEVEPLNRALDAILLAAKGENVDHLFADLMEKATA</sequence>
<dbReference type="PANTHER" id="PTHR35177">
    <property type="entry name" value="HYDROGENASE MATURATION FACTOR HYBG"/>
    <property type="match status" value="1"/>
</dbReference>
<gene>
    <name evidence="2" type="ORF">SIM66_13685</name>
</gene>
<protein>
    <submittedName>
        <fullName evidence="2">HypC/HybG/HupF family hydrogenase formation chaperone</fullName>
    </submittedName>
</protein>
<name>A0ABU4P6S6_AZOBR</name>
<dbReference type="Proteomes" id="UP001277471">
    <property type="component" value="Unassembled WGS sequence"/>
</dbReference>
<dbReference type="Gene3D" id="2.30.30.140">
    <property type="match status" value="1"/>
</dbReference>
<comment type="similarity">
    <text evidence="1">Belongs to the HupF/HypC family.</text>
</comment>
<evidence type="ECO:0000313" key="2">
    <source>
        <dbReference type="EMBL" id="MDX5952239.1"/>
    </source>
</evidence>
<dbReference type="InterPro" id="IPR001109">
    <property type="entry name" value="Hydrogenase_HupF/HypC"/>
</dbReference>
<reference evidence="2 3" key="1">
    <citation type="submission" date="2023-11" db="EMBL/GenBank/DDBJ databases">
        <title>MicrobeMod: A computational toolkit for identifying prokaryotic methylation and restriction-modification with nanopore sequencing.</title>
        <authorList>
            <person name="Crits-Christoph A."/>
            <person name="Kang S.C."/>
            <person name="Lee H."/>
            <person name="Ostrov N."/>
        </authorList>
    </citation>
    <scope>NUCLEOTIDE SEQUENCE [LARGE SCALE GENOMIC DNA]</scope>
    <source>
        <strain evidence="2 3">ATCC 29145</strain>
    </source>
</reference>
<dbReference type="SUPFAM" id="SSF159127">
    <property type="entry name" value="HupF/HypC-like"/>
    <property type="match status" value="1"/>
</dbReference>
<dbReference type="PRINTS" id="PR00445">
    <property type="entry name" value="HUPFHYPC"/>
</dbReference>
<dbReference type="GeneID" id="56451239"/>
<organism evidence="2 3">
    <name type="scientific">Azospirillum brasilense</name>
    <dbReference type="NCBI Taxonomy" id="192"/>
    <lineage>
        <taxon>Bacteria</taxon>
        <taxon>Pseudomonadati</taxon>
        <taxon>Pseudomonadota</taxon>
        <taxon>Alphaproteobacteria</taxon>
        <taxon>Rhodospirillales</taxon>
        <taxon>Azospirillaceae</taxon>
        <taxon>Azospirillum</taxon>
    </lineage>
</organism>
<dbReference type="RefSeq" id="WP_236778242.1">
    <property type="nucleotide sequence ID" value="NZ_CP012915.1"/>
</dbReference>
<dbReference type="PANTHER" id="PTHR35177:SF2">
    <property type="entry name" value="HYDROGENASE MATURATION FACTOR HYBG"/>
    <property type="match status" value="1"/>
</dbReference>
<proteinExistence type="inferred from homology"/>
<dbReference type="NCBIfam" id="TIGR00074">
    <property type="entry name" value="hypC_hupF"/>
    <property type="match status" value="1"/>
</dbReference>
<keyword evidence="3" id="KW-1185">Reference proteome</keyword>
<accession>A0ABU4P6S6</accession>